<dbReference type="EMBL" id="JAIZAY010000020">
    <property type="protein sequence ID" value="KAJ8023144.1"/>
    <property type="molecule type" value="Genomic_DNA"/>
</dbReference>
<feature type="compositionally biased region" description="Basic and acidic residues" evidence="1">
    <location>
        <begin position="75"/>
        <end position="88"/>
    </location>
</feature>
<keyword evidence="3" id="KW-1185">Reference proteome</keyword>
<organism evidence="2 3">
    <name type="scientific">Holothuria leucospilota</name>
    <name type="common">Black long sea cucumber</name>
    <name type="synonym">Mertensiothuria leucospilota</name>
    <dbReference type="NCBI Taxonomy" id="206669"/>
    <lineage>
        <taxon>Eukaryota</taxon>
        <taxon>Metazoa</taxon>
        <taxon>Echinodermata</taxon>
        <taxon>Eleutherozoa</taxon>
        <taxon>Echinozoa</taxon>
        <taxon>Holothuroidea</taxon>
        <taxon>Aspidochirotacea</taxon>
        <taxon>Aspidochirotida</taxon>
        <taxon>Holothuriidae</taxon>
        <taxon>Holothuria</taxon>
    </lineage>
</organism>
<protein>
    <submittedName>
        <fullName evidence="2">Uncharacterized protein</fullName>
    </submittedName>
</protein>
<evidence type="ECO:0000313" key="3">
    <source>
        <dbReference type="Proteomes" id="UP001152320"/>
    </source>
</evidence>
<name>A0A9Q0YM35_HOLLE</name>
<gene>
    <name evidence="2" type="ORF">HOLleu_38242</name>
</gene>
<feature type="region of interest" description="Disordered" evidence="1">
    <location>
        <begin position="70"/>
        <end position="90"/>
    </location>
</feature>
<dbReference type="AlphaFoldDB" id="A0A9Q0YM35"/>
<dbReference type="Proteomes" id="UP001152320">
    <property type="component" value="Chromosome 20"/>
</dbReference>
<proteinExistence type="predicted"/>
<sequence length="112" mass="12596">MLQQVTLGHTTSGMNTCSLLIKAVSLPSVGSTYDPRVSPFNRTKTFHRNKSQPMRDDVNYLSQKVMTSGFSTRRNTGDENRPVKHGGNDKYLVNSKIHAPQSFIMTSREPHM</sequence>
<accession>A0A9Q0YM35</accession>
<reference evidence="2" key="1">
    <citation type="submission" date="2021-10" db="EMBL/GenBank/DDBJ databases">
        <title>Tropical sea cucumber genome reveals ecological adaptation and Cuvierian tubules defense mechanism.</title>
        <authorList>
            <person name="Chen T."/>
        </authorList>
    </citation>
    <scope>NUCLEOTIDE SEQUENCE</scope>
    <source>
        <strain evidence="2">Nanhai2018</strain>
        <tissue evidence="2">Muscle</tissue>
    </source>
</reference>
<comment type="caution">
    <text evidence="2">The sequence shown here is derived from an EMBL/GenBank/DDBJ whole genome shotgun (WGS) entry which is preliminary data.</text>
</comment>
<evidence type="ECO:0000256" key="1">
    <source>
        <dbReference type="SAM" id="MobiDB-lite"/>
    </source>
</evidence>
<evidence type="ECO:0000313" key="2">
    <source>
        <dbReference type="EMBL" id="KAJ8023144.1"/>
    </source>
</evidence>